<comment type="subcellular location">
    <subcellularLocation>
        <location evidence="1">Nucleus</location>
    </subcellularLocation>
</comment>
<sequence length="281" mass="31399">MARISRTTSYSSDSGGSQAGSPGPSTRPGSKTYMCKVCGNEFSSGQSLGGHMNVHRRDQRSPSSSHSGADYHSPGTDHQSGQNDWSQSYKGVRYRKEQNKWVAEIRPPKANRTWWLGTYSTAREAAYAYDVAITYFGSETSLNFDGHPIYEQIPKIDTDLPNQDFAAQLRKVVKKYGKMAMESGAGPSTGYQEETGRSSDRDQAGHQPQVLSWEDFPTTLPPPDSTTSDYNPFNVDDMMPQADPSEYNYQGQVNDSEASLYYGYGYQQQYGWPPYNPRDYS</sequence>
<keyword evidence="9" id="KW-0479">Metal-binding</keyword>
<keyword evidence="5" id="KW-0010">Activator</keyword>
<dbReference type="CDD" id="cd00018">
    <property type="entry name" value="AP2"/>
    <property type="match status" value="1"/>
</dbReference>
<evidence type="ECO:0000256" key="4">
    <source>
        <dbReference type="ARBA" id="ARBA00023125"/>
    </source>
</evidence>
<dbReference type="Proteomes" id="UP000822688">
    <property type="component" value="Chromosome 6"/>
</dbReference>
<keyword evidence="6" id="KW-0804">Transcription</keyword>
<evidence type="ECO:0000256" key="1">
    <source>
        <dbReference type="ARBA" id="ARBA00004123"/>
    </source>
</evidence>
<dbReference type="PROSITE" id="PS50157">
    <property type="entry name" value="ZINC_FINGER_C2H2_2"/>
    <property type="match status" value="1"/>
</dbReference>
<proteinExistence type="inferred from homology"/>
<dbReference type="Gene3D" id="3.30.730.10">
    <property type="entry name" value="AP2/ERF domain"/>
    <property type="match status" value="1"/>
</dbReference>
<organism evidence="13 14">
    <name type="scientific">Ceratodon purpureus</name>
    <name type="common">Fire moss</name>
    <name type="synonym">Dicranum purpureum</name>
    <dbReference type="NCBI Taxonomy" id="3225"/>
    <lineage>
        <taxon>Eukaryota</taxon>
        <taxon>Viridiplantae</taxon>
        <taxon>Streptophyta</taxon>
        <taxon>Embryophyta</taxon>
        <taxon>Bryophyta</taxon>
        <taxon>Bryophytina</taxon>
        <taxon>Bryopsida</taxon>
        <taxon>Dicranidae</taxon>
        <taxon>Pseudoditrichales</taxon>
        <taxon>Ditrichaceae</taxon>
        <taxon>Ceratodon</taxon>
    </lineage>
</organism>
<evidence type="ECO:0000256" key="8">
    <source>
        <dbReference type="ARBA" id="ARBA00024343"/>
    </source>
</evidence>
<feature type="region of interest" description="Disordered" evidence="10">
    <location>
        <begin position="46"/>
        <end position="87"/>
    </location>
</feature>
<reference evidence="13 14" key="1">
    <citation type="submission" date="2020-06" db="EMBL/GenBank/DDBJ databases">
        <title>WGS assembly of Ceratodon purpureus strain R40.</title>
        <authorList>
            <person name="Carey S.B."/>
            <person name="Jenkins J."/>
            <person name="Shu S."/>
            <person name="Lovell J.T."/>
            <person name="Sreedasyam A."/>
            <person name="Maumus F."/>
            <person name="Tiley G.P."/>
            <person name="Fernandez-Pozo N."/>
            <person name="Barry K."/>
            <person name="Chen C."/>
            <person name="Wang M."/>
            <person name="Lipzen A."/>
            <person name="Daum C."/>
            <person name="Saski C.A."/>
            <person name="Payton A.C."/>
            <person name="Mcbreen J.C."/>
            <person name="Conrad R.E."/>
            <person name="Kollar L.M."/>
            <person name="Olsson S."/>
            <person name="Huttunen S."/>
            <person name="Landis J.B."/>
            <person name="Wickett N.J."/>
            <person name="Johnson M.G."/>
            <person name="Rensing S.A."/>
            <person name="Grimwood J."/>
            <person name="Schmutz J."/>
            <person name="Mcdaniel S.F."/>
        </authorList>
    </citation>
    <scope>NUCLEOTIDE SEQUENCE [LARGE SCALE GENOMIC DNA]</scope>
    <source>
        <strain evidence="13 14">R40</strain>
    </source>
</reference>
<evidence type="ECO:0000256" key="9">
    <source>
        <dbReference type="PROSITE-ProRule" id="PRU00042"/>
    </source>
</evidence>
<dbReference type="Gene3D" id="3.30.160.60">
    <property type="entry name" value="Classic Zinc Finger"/>
    <property type="match status" value="1"/>
</dbReference>
<keyword evidence="4" id="KW-0238">DNA-binding</keyword>
<keyword evidence="2" id="KW-0805">Transcription regulation</keyword>
<evidence type="ECO:0000313" key="14">
    <source>
        <dbReference type="Proteomes" id="UP000822688"/>
    </source>
</evidence>
<feature type="region of interest" description="Disordered" evidence="10">
    <location>
        <begin position="183"/>
        <end position="253"/>
    </location>
</feature>
<evidence type="ECO:0000259" key="11">
    <source>
        <dbReference type="PROSITE" id="PS50157"/>
    </source>
</evidence>
<dbReference type="GO" id="GO:0005634">
    <property type="term" value="C:nucleus"/>
    <property type="evidence" value="ECO:0007669"/>
    <property type="project" value="UniProtKB-SubCell"/>
</dbReference>
<feature type="compositionally biased region" description="Polar residues" evidence="10">
    <location>
        <begin position="76"/>
        <end position="87"/>
    </location>
</feature>
<dbReference type="Pfam" id="PF13912">
    <property type="entry name" value="zf-C2H2_6"/>
    <property type="match status" value="1"/>
</dbReference>
<dbReference type="InterPro" id="IPR001471">
    <property type="entry name" value="AP2/ERF_dom"/>
</dbReference>
<feature type="region of interest" description="Disordered" evidence="10">
    <location>
        <begin position="1"/>
        <end position="32"/>
    </location>
</feature>
<comment type="similarity">
    <text evidence="8">Belongs to the AP2/ERF transcription factor family. ERF subfamily.</text>
</comment>
<evidence type="ECO:0000256" key="6">
    <source>
        <dbReference type="ARBA" id="ARBA00023163"/>
    </source>
</evidence>
<dbReference type="PROSITE" id="PS00028">
    <property type="entry name" value="ZINC_FINGER_C2H2_1"/>
    <property type="match status" value="1"/>
</dbReference>
<dbReference type="PANTHER" id="PTHR31241:SF62">
    <property type="entry name" value="DEHYDRATION-RESPONSIVE ELEMENT-BINDING PROTEIN 2D"/>
    <property type="match status" value="1"/>
</dbReference>
<dbReference type="GO" id="GO:0003700">
    <property type="term" value="F:DNA-binding transcription factor activity"/>
    <property type="evidence" value="ECO:0007669"/>
    <property type="project" value="InterPro"/>
</dbReference>
<dbReference type="GO" id="GO:0003677">
    <property type="term" value="F:DNA binding"/>
    <property type="evidence" value="ECO:0007669"/>
    <property type="project" value="UniProtKB-KW"/>
</dbReference>
<dbReference type="InterPro" id="IPR013087">
    <property type="entry name" value="Znf_C2H2_type"/>
</dbReference>
<evidence type="ECO:0000313" key="13">
    <source>
        <dbReference type="EMBL" id="KAG0569401.1"/>
    </source>
</evidence>
<keyword evidence="9" id="KW-0862">Zinc</keyword>
<evidence type="ECO:0000259" key="12">
    <source>
        <dbReference type="PROSITE" id="PS51032"/>
    </source>
</evidence>
<keyword evidence="3" id="KW-0346">Stress response</keyword>
<dbReference type="PROSITE" id="PS51032">
    <property type="entry name" value="AP2_ERF"/>
    <property type="match status" value="1"/>
</dbReference>
<dbReference type="SUPFAM" id="SSF54171">
    <property type="entry name" value="DNA-binding domain"/>
    <property type="match status" value="1"/>
</dbReference>
<dbReference type="SMART" id="SM00380">
    <property type="entry name" value="AP2"/>
    <property type="match status" value="1"/>
</dbReference>
<protein>
    <recommendedName>
        <fullName evidence="15">C2H2-type domain-containing protein</fullName>
    </recommendedName>
</protein>
<name>A0A8T0HC95_CERPU</name>
<feature type="compositionally biased region" description="Basic and acidic residues" evidence="10">
    <location>
        <begin position="194"/>
        <end position="204"/>
    </location>
</feature>
<dbReference type="PANTHER" id="PTHR31241">
    <property type="entry name" value="DEHYDRATION-RESPONSIVE ELEMENT-BINDING PROTEIN 2C"/>
    <property type="match status" value="1"/>
</dbReference>
<keyword evidence="14" id="KW-1185">Reference proteome</keyword>
<comment type="caution">
    <text evidence="13">The sequence shown here is derived from an EMBL/GenBank/DDBJ whole genome shotgun (WGS) entry which is preliminary data.</text>
</comment>
<evidence type="ECO:0000256" key="2">
    <source>
        <dbReference type="ARBA" id="ARBA00023015"/>
    </source>
</evidence>
<dbReference type="SUPFAM" id="SSF57667">
    <property type="entry name" value="beta-beta-alpha zinc fingers"/>
    <property type="match status" value="1"/>
</dbReference>
<evidence type="ECO:0000256" key="3">
    <source>
        <dbReference type="ARBA" id="ARBA00023016"/>
    </source>
</evidence>
<feature type="compositionally biased region" description="Low complexity" evidence="10">
    <location>
        <begin position="1"/>
        <end position="26"/>
    </location>
</feature>
<feature type="domain" description="C2H2-type" evidence="11">
    <location>
        <begin position="33"/>
        <end position="60"/>
    </location>
</feature>
<evidence type="ECO:0000256" key="7">
    <source>
        <dbReference type="ARBA" id="ARBA00023242"/>
    </source>
</evidence>
<evidence type="ECO:0008006" key="15">
    <source>
        <dbReference type="Google" id="ProtNLM"/>
    </source>
</evidence>
<dbReference type="Pfam" id="PF00847">
    <property type="entry name" value="AP2"/>
    <property type="match status" value="1"/>
</dbReference>
<evidence type="ECO:0000256" key="10">
    <source>
        <dbReference type="SAM" id="MobiDB-lite"/>
    </source>
</evidence>
<gene>
    <name evidence="13" type="ORF">KC19_6G088100</name>
</gene>
<keyword evidence="9" id="KW-0863">Zinc-finger</keyword>
<keyword evidence="7" id="KW-0539">Nucleus</keyword>
<dbReference type="GO" id="GO:0008270">
    <property type="term" value="F:zinc ion binding"/>
    <property type="evidence" value="ECO:0007669"/>
    <property type="project" value="UniProtKB-KW"/>
</dbReference>
<dbReference type="InterPro" id="IPR036236">
    <property type="entry name" value="Znf_C2H2_sf"/>
</dbReference>
<dbReference type="EMBL" id="CM026427">
    <property type="protein sequence ID" value="KAG0569401.1"/>
    <property type="molecule type" value="Genomic_DNA"/>
</dbReference>
<dbReference type="InterPro" id="IPR036955">
    <property type="entry name" value="AP2/ERF_dom_sf"/>
</dbReference>
<feature type="domain" description="AP2/ERF" evidence="12">
    <location>
        <begin position="88"/>
        <end position="148"/>
    </location>
</feature>
<accession>A0A8T0HC95</accession>
<evidence type="ECO:0000256" key="5">
    <source>
        <dbReference type="ARBA" id="ARBA00023159"/>
    </source>
</evidence>
<dbReference type="AlphaFoldDB" id="A0A8T0HC95"/>
<dbReference type="InterPro" id="IPR016177">
    <property type="entry name" value="DNA-bd_dom_sf"/>
</dbReference>